<feature type="transmembrane region" description="Helical" evidence="12">
    <location>
        <begin position="190"/>
        <end position="216"/>
    </location>
</feature>
<dbReference type="GO" id="GO:0044780">
    <property type="term" value="P:bacterial-type flagellum assembly"/>
    <property type="evidence" value="ECO:0007669"/>
    <property type="project" value="InterPro"/>
</dbReference>
<dbReference type="GO" id="GO:0005886">
    <property type="term" value="C:plasma membrane"/>
    <property type="evidence" value="ECO:0007669"/>
    <property type="project" value="UniProtKB-SubCell"/>
</dbReference>
<keyword evidence="7 12" id="KW-1005">Bacterial flagellum biogenesis</keyword>
<keyword evidence="10 12" id="KW-0472">Membrane</keyword>
<dbReference type="Pfam" id="PF01312">
    <property type="entry name" value="Bac_export_2"/>
    <property type="match status" value="1"/>
</dbReference>
<evidence type="ECO:0000256" key="12">
    <source>
        <dbReference type="RuleBase" id="RU364091"/>
    </source>
</evidence>
<protein>
    <recommendedName>
        <fullName evidence="3 12">Flagellar biosynthetic protein FlhB</fullName>
    </recommendedName>
</protein>
<sequence>MLLRLDLQFFADEKTEKATPNKRRETRKKGQVAKSQEVSAALTLLITFGFFIVGGKSFIEGCLNIYRHSFQEYLLWNLSIKSTQLLFNQLLFDSAILIAPIFVVVLVAGFVSNYAQVGFMFNTESLKMNLGKINPIEGAKNIFSLRSIVELLKSIFKIAVTSIVAYLLIWNNRGELFQLGEKNIWDATSFIGSLVIKIGLFVSASLFVMAIADYMYQKFEFEKKIRMSKQDIKDEHKKMEGDPFIKGQRRAKQRQMAMNRMIAEVPKADVIITNPTHFAVAIRYDVATMDAPQVIAKGQDHVALKIKEIAKEHKIMTVENKPLARALFAAVEIGETIPEELFNAVGEVLAYVYYQEGRYKGMMA</sequence>
<dbReference type="Gene3D" id="3.40.1690.10">
    <property type="entry name" value="secretion proteins EscU"/>
    <property type="match status" value="1"/>
</dbReference>
<dbReference type="InterPro" id="IPR029025">
    <property type="entry name" value="T3SS_substrate_exporter_C"/>
</dbReference>
<feature type="transmembrane region" description="Helical" evidence="12">
    <location>
        <begin position="151"/>
        <end position="170"/>
    </location>
</feature>
<dbReference type="Gene3D" id="6.10.250.2080">
    <property type="match status" value="1"/>
</dbReference>
<evidence type="ECO:0000256" key="2">
    <source>
        <dbReference type="ARBA" id="ARBA00010690"/>
    </source>
</evidence>
<keyword evidence="13" id="KW-0966">Cell projection</keyword>
<keyword evidence="9 12" id="KW-1133">Transmembrane helix</keyword>
<reference evidence="14" key="1">
    <citation type="submission" date="2020-07" db="EMBL/GenBank/DDBJ databases">
        <authorList>
            <person name="Partida-Martinez L."/>
            <person name="Huntemann M."/>
            <person name="Clum A."/>
            <person name="Wang J."/>
            <person name="Palaniappan K."/>
            <person name="Ritter S."/>
            <person name="Chen I.-M."/>
            <person name="Stamatis D."/>
            <person name="Reddy T."/>
            <person name="O'Malley R."/>
            <person name="Daum C."/>
            <person name="Shapiro N."/>
            <person name="Ivanova N."/>
            <person name="Kyrpides N."/>
            <person name="Woyke T."/>
        </authorList>
    </citation>
    <scope>NUCLEOTIDE SEQUENCE [LARGE SCALE GENOMIC DNA]</scope>
    <source>
        <strain evidence="14">AT2.8</strain>
    </source>
</reference>
<feature type="transmembrane region" description="Helical" evidence="12">
    <location>
        <begin position="38"/>
        <end position="66"/>
    </location>
</feature>
<dbReference type="PANTHER" id="PTHR30531">
    <property type="entry name" value="FLAGELLAR BIOSYNTHETIC PROTEIN FLHB"/>
    <property type="match status" value="1"/>
</dbReference>
<keyword evidence="8 12" id="KW-0653">Protein transport</keyword>
<evidence type="ECO:0000256" key="10">
    <source>
        <dbReference type="ARBA" id="ARBA00023136"/>
    </source>
</evidence>
<keyword evidence="13" id="KW-0282">Flagellum</keyword>
<dbReference type="PANTHER" id="PTHR30531:SF12">
    <property type="entry name" value="FLAGELLAR BIOSYNTHETIC PROTEIN FLHB"/>
    <property type="match status" value="1"/>
</dbReference>
<dbReference type="EMBL" id="JACCBX010000007">
    <property type="protein sequence ID" value="NYE06771.1"/>
    <property type="molecule type" value="Genomic_DNA"/>
</dbReference>
<evidence type="ECO:0000256" key="1">
    <source>
        <dbReference type="ARBA" id="ARBA00004651"/>
    </source>
</evidence>
<reference evidence="14" key="2">
    <citation type="submission" date="2020-08" db="EMBL/GenBank/DDBJ databases">
        <title>The Agave Microbiome: Exploring the role of microbial communities in plant adaptations to desert environments.</title>
        <authorList>
            <person name="Partida-Martinez L.P."/>
        </authorList>
    </citation>
    <scope>NUCLEOTIDE SEQUENCE [LARGE SCALE GENOMIC DNA]</scope>
    <source>
        <strain evidence="14">AT2.8</strain>
    </source>
</reference>
<evidence type="ECO:0000313" key="14">
    <source>
        <dbReference type="Proteomes" id="UP000548423"/>
    </source>
</evidence>
<evidence type="ECO:0000256" key="6">
    <source>
        <dbReference type="ARBA" id="ARBA00022692"/>
    </source>
</evidence>
<dbReference type="Proteomes" id="UP000548423">
    <property type="component" value="Unassembled WGS sequence"/>
</dbReference>
<evidence type="ECO:0000313" key="13">
    <source>
        <dbReference type="EMBL" id="NYE06771.1"/>
    </source>
</evidence>
<comment type="subcellular location">
    <subcellularLocation>
        <location evidence="1">Cell membrane</location>
        <topology evidence="1">Multi-pass membrane protein</topology>
    </subcellularLocation>
</comment>
<evidence type="ECO:0000256" key="4">
    <source>
        <dbReference type="ARBA" id="ARBA00022448"/>
    </source>
</evidence>
<proteinExistence type="inferred from homology"/>
<comment type="caution">
    <text evidence="13">The sequence shown here is derived from an EMBL/GenBank/DDBJ whole genome shotgun (WGS) entry which is preliminary data.</text>
</comment>
<dbReference type="AlphaFoldDB" id="A0A852TEZ7"/>
<dbReference type="InterPro" id="IPR006136">
    <property type="entry name" value="FlhB"/>
</dbReference>
<keyword evidence="13" id="KW-0969">Cilium</keyword>
<name>A0A852TEZ7_9BACI</name>
<evidence type="ECO:0000256" key="8">
    <source>
        <dbReference type="ARBA" id="ARBA00022927"/>
    </source>
</evidence>
<dbReference type="SUPFAM" id="SSF160544">
    <property type="entry name" value="EscU C-terminal domain-like"/>
    <property type="match status" value="1"/>
</dbReference>
<comment type="similarity">
    <text evidence="2 12">Belongs to the type III secretion exporter family.</text>
</comment>
<dbReference type="FunFam" id="3.40.1690.10:FF:000001">
    <property type="entry name" value="Flagellar biosynthetic protein FlhB"/>
    <property type="match status" value="1"/>
</dbReference>
<dbReference type="PRINTS" id="PR00950">
    <property type="entry name" value="TYPE3IMSPROT"/>
</dbReference>
<organism evidence="13 14">
    <name type="scientific">Neobacillus niacini</name>
    <dbReference type="NCBI Taxonomy" id="86668"/>
    <lineage>
        <taxon>Bacteria</taxon>
        <taxon>Bacillati</taxon>
        <taxon>Bacillota</taxon>
        <taxon>Bacilli</taxon>
        <taxon>Bacillales</taxon>
        <taxon>Bacillaceae</taxon>
        <taxon>Neobacillus</taxon>
    </lineage>
</organism>
<keyword evidence="4 12" id="KW-0813">Transport</keyword>
<comment type="function">
    <text evidence="12">Required for formation of the rod structure in the basal body of the flagellar apparatus. Together with FliI and FliH, may constitute the export apparatus of flagellin.</text>
</comment>
<keyword evidence="11 12" id="KW-1006">Bacterial flagellum protein export</keyword>
<gene>
    <name evidence="12" type="primary">flhB</name>
    <name evidence="13" type="ORF">F4694_003551</name>
</gene>
<evidence type="ECO:0000256" key="9">
    <source>
        <dbReference type="ARBA" id="ARBA00022989"/>
    </source>
</evidence>
<evidence type="ECO:0000256" key="3">
    <source>
        <dbReference type="ARBA" id="ARBA00021622"/>
    </source>
</evidence>
<dbReference type="GO" id="GO:0009306">
    <property type="term" value="P:protein secretion"/>
    <property type="evidence" value="ECO:0007669"/>
    <property type="project" value="InterPro"/>
</dbReference>
<dbReference type="InterPro" id="IPR006135">
    <property type="entry name" value="T3SS_substrate_exporter"/>
</dbReference>
<evidence type="ECO:0000256" key="11">
    <source>
        <dbReference type="ARBA" id="ARBA00023225"/>
    </source>
</evidence>
<keyword evidence="5 12" id="KW-1003">Cell membrane</keyword>
<dbReference type="NCBIfam" id="TIGR00328">
    <property type="entry name" value="flhB"/>
    <property type="match status" value="1"/>
</dbReference>
<keyword evidence="6 12" id="KW-0812">Transmembrane</keyword>
<evidence type="ECO:0000256" key="7">
    <source>
        <dbReference type="ARBA" id="ARBA00022795"/>
    </source>
</evidence>
<accession>A0A852TEZ7</accession>
<feature type="transmembrane region" description="Helical" evidence="12">
    <location>
        <begin position="86"/>
        <end position="111"/>
    </location>
</feature>
<evidence type="ECO:0000256" key="5">
    <source>
        <dbReference type="ARBA" id="ARBA00022475"/>
    </source>
</evidence>